<dbReference type="PRINTS" id="PR00313">
    <property type="entry name" value="CABNDNGRPT"/>
</dbReference>
<dbReference type="InterPro" id="IPR018511">
    <property type="entry name" value="Hemolysin-typ_Ca-bd_CS"/>
</dbReference>
<dbReference type="InterPro" id="IPR011049">
    <property type="entry name" value="Serralysin-like_metalloprot_C"/>
</dbReference>
<dbReference type="PANTHER" id="PTHR46682:SF1">
    <property type="entry name" value="ADHESION G-PROTEIN COUPLED RECEPTOR V1"/>
    <property type="match status" value="1"/>
</dbReference>
<dbReference type="GO" id="GO:0004930">
    <property type="term" value="F:G protein-coupled receptor activity"/>
    <property type="evidence" value="ECO:0007669"/>
    <property type="project" value="InterPro"/>
</dbReference>
<protein>
    <recommendedName>
        <fullName evidence="4">Calx-beta domain-containing protein</fullName>
    </recommendedName>
</protein>
<evidence type="ECO:0000256" key="2">
    <source>
        <dbReference type="ARBA" id="ARBA00022737"/>
    </source>
</evidence>
<gene>
    <name evidence="5" type="ORF">MAE30S32_11700</name>
</gene>
<evidence type="ECO:0000313" key="5">
    <source>
        <dbReference type="EMBL" id="GCA92518.1"/>
    </source>
</evidence>
<organism evidence="5 6">
    <name type="scientific">Microcystis aeruginosa 11-30S32</name>
    <dbReference type="NCBI Taxonomy" id="2358142"/>
    <lineage>
        <taxon>Bacteria</taxon>
        <taxon>Bacillati</taxon>
        <taxon>Cyanobacteriota</taxon>
        <taxon>Cyanophyceae</taxon>
        <taxon>Oscillatoriophycideae</taxon>
        <taxon>Chroococcales</taxon>
        <taxon>Microcystaceae</taxon>
        <taxon>Microcystis</taxon>
    </lineage>
</organism>
<comment type="caution">
    <text evidence="5">The sequence shown here is derived from an EMBL/GenBank/DDBJ whole genome shotgun (WGS) entry which is preliminary data.</text>
</comment>
<dbReference type="PANTHER" id="PTHR46682">
    <property type="entry name" value="ADHESION G-PROTEIN COUPLED RECEPTOR V1"/>
    <property type="match status" value="1"/>
</dbReference>
<evidence type="ECO:0000259" key="4">
    <source>
        <dbReference type="SMART" id="SM00237"/>
    </source>
</evidence>
<dbReference type="GO" id="GO:0005509">
    <property type="term" value="F:calcium ion binding"/>
    <property type="evidence" value="ECO:0007669"/>
    <property type="project" value="InterPro"/>
</dbReference>
<dbReference type="NCBIfam" id="NF041519">
    <property type="entry name" value="bluetail"/>
    <property type="match status" value="1"/>
</dbReference>
<dbReference type="GO" id="GO:0016020">
    <property type="term" value="C:membrane"/>
    <property type="evidence" value="ECO:0007669"/>
    <property type="project" value="InterPro"/>
</dbReference>
<evidence type="ECO:0000256" key="3">
    <source>
        <dbReference type="ARBA" id="ARBA00022837"/>
    </source>
</evidence>
<dbReference type="PROSITE" id="PS00330">
    <property type="entry name" value="HEMOLYSIN_CALCIUM"/>
    <property type="match status" value="1"/>
</dbReference>
<dbReference type="SMART" id="SM00237">
    <property type="entry name" value="Calx_beta"/>
    <property type="match status" value="1"/>
</dbReference>
<proteinExistence type="predicted"/>
<dbReference type="SUPFAM" id="SSF141072">
    <property type="entry name" value="CalX-like"/>
    <property type="match status" value="1"/>
</dbReference>
<dbReference type="Pfam" id="PF00353">
    <property type="entry name" value="HemolysinCabind"/>
    <property type="match status" value="1"/>
</dbReference>
<keyword evidence="2" id="KW-0677">Repeat</keyword>
<feature type="domain" description="Calx-beta" evidence="4">
    <location>
        <begin position="719"/>
        <end position="824"/>
    </location>
</feature>
<reference evidence="5 6" key="1">
    <citation type="journal article" date="2019" name="Appl. Environ. Microbiol.">
        <title>Co-occurrence of broad and narrow host-range viruses infecting the toxic bloom-forming cyanobacterium Microcystis aeruginosa.</title>
        <authorList>
            <person name="Morimoto D."/>
            <person name="Tominaga K."/>
            <person name="Nishimura Y."/>
            <person name="Yoshida N."/>
            <person name="Kimura S."/>
            <person name="Sako Y."/>
            <person name="Yoshida T."/>
        </authorList>
    </citation>
    <scope>NUCLEOTIDE SEQUENCE [LARGE SCALE GENOMIC DNA]</scope>
    <source>
        <strain evidence="5 6">11-30S32</strain>
    </source>
</reference>
<evidence type="ECO:0000256" key="1">
    <source>
        <dbReference type="ARBA" id="ARBA00022729"/>
    </source>
</evidence>
<evidence type="ECO:0000313" key="6">
    <source>
        <dbReference type="Proteomes" id="UP000321223"/>
    </source>
</evidence>
<dbReference type="InterPro" id="IPR048165">
    <property type="entry name" value="Bluetail_dom"/>
</dbReference>
<keyword evidence="1" id="KW-0732">Signal</keyword>
<dbReference type="EMBL" id="BHVU01000047">
    <property type="protein sequence ID" value="GCA92518.1"/>
    <property type="molecule type" value="Genomic_DNA"/>
</dbReference>
<dbReference type="AlphaFoldDB" id="A0A510PFD4"/>
<accession>A0A510PFD4</accession>
<dbReference type="Gene3D" id="2.150.10.10">
    <property type="entry name" value="Serralysin-like metalloprotease, C-terminal"/>
    <property type="match status" value="1"/>
</dbReference>
<dbReference type="RefSeq" id="WP_261779428.1">
    <property type="nucleotide sequence ID" value="NZ_BHVU01000047.1"/>
</dbReference>
<dbReference type="Pfam" id="PF03160">
    <property type="entry name" value="Calx-beta"/>
    <property type="match status" value="1"/>
</dbReference>
<dbReference type="InterPro" id="IPR026919">
    <property type="entry name" value="ADGRV1"/>
</dbReference>
<dbReference type="Proteomes" id="UP000321223">
    <property type="component" value="Unassembled WGS sequence"/>
</dbReference>
<dbReference type="InterPro" id="IPR003644">
    <property type="entry name" value="Calx_beta"/>
</dbReference>
<name>A0A510PFD4_MICAE</name>
<sequence>MANNFNWIDATTLNGKLWDNGILSSVASINQIGTLTIGGTLIKFLNAQLNNTGNIIAKSASELRFQEGAILNNFGNFELERGDIGIRLSTGTFNNSGTFKKTTTGTGRIGVVFNNAGTVNVEFGRLYLTFGGVSNGGTFKVNSGQFLGFSGAKFYTLSNGAKINGTGDVSVGEFVLKLSENAAISNTIKLTIDDGDAPIAGATQGFQIDKDWTLPAITKWKKGTIKSLGIITNSGNLTIEGVMAKSLNAQLNNTGNIVANFSFDIVDNRAGLYFDKGVILNNSGTFKFQSGNIGILNGAVFNNSGNFEFANTGDIDIKGIAGASVNGIFNNSGTVKQTSNARQTTQIGIIFNNTGTVNVEFGRLDIAFGGVSNGGTFNVNSGQFLGFGGGGQVYTLTNGAKINGTGNLTILDGKLDLKLSAGATIANRIKLSLEGISELLVDQNWTLPTITNWEGGTLNSTKIISNSGTLTIGGTFSKSLKGQLNNTGNIIAKFASTGNLRFQDGVILNNFNNLEFQQGNIYNEIGGVGTLNNSGTFKKTTTGTGQINVIFNNTGTVEVQSGRLNFSNYIHNNANLILKGGVLTFSNPLNINGGSIEGNGTINVAVTNSGLLNPRYVSNTEFGRLTINGNYTETNNASINIQLGGNTAAVNFDQIDINGTANFDGTLNVSLLNGFTPTLGNTFDVLTYDALNSLSNLDFTGLDINSTLQFLPQWSSNKLTLKVVDKSAPILAIAPTNVVEAESHSGTKPFTFTVTRSGNTTGTNTVNWAVAGTGSNPANVTDFGGTLPSGTLTFAANETSKVITVNVNGDIIQESNETFTVTLSNASNGANMTTATATATIQNDDFIGNSSNNTLTGTAGNDYINGGAGRDTLTGGAGNDIFVFRFGQSPVSGADWITDFAIGSDKIDLLSSSGVAMNAPISFTCAADSTATTLTNMTNSVFTDANGALTGNQALGVNSAALVNVTTSGIAWTYLVINDGVAGFQSSNDLLVNITGYSGTLPALGSIDVSSFFI</sequence>
<keyword evidence="3" id="KW-0106">Calcium</keyword>
<dbReference type="InterPro" id="IPR001343">
    <property type="entry name" value="Hemolysn_Ca-bd"/>
</dbReference>
<dbReference type="InterPro" id="IPR038081">
    <property type="entry name" value="CalX-like_sf"/>
</dbReference>